<dbReference type="Pfam" id="PF13366">
    <property type="entry name" value="PDDEXK_3"/>
    <property type="match status" value="1"/>
</dbReference>
<proteinExistence type="predicted"/>
<keyword evidence="2" id="KW-1185">Reference proteome</keyword>
<evidence type="ECO:0000313" key="2">
    <source>
        <dbReference type="Proteomes" id="UP000002772"/>
    </source>
</evidence>
<dbReference type="NCBIfam" id="TIGR04256">
    <property type="entry name" value="GxxExxY"/>
    <property type="match status" value="1"/>
</dbReference>
<dbReference type="Proteomes" id="UP000002772">
    <property type="component" value="Unassembled WGS sequence"/>
</dbReference>
<organism evidence="1 2">
    <name type="scientific">Hallella multisaccharivorax DSM 17128</name>
    <dbReference type="NCBI Taxonomy" id="688246"/>
    <lineage>
        <taxon>Bacteria</taxon>
        <taxon>Pseudomonadati</taxon>
        <taxon>Bacteroidota</taxon>
        <taxon>Bacteroidia</taxon>
        <taxon>Bacteroidales</taxon>
        <taxon>Prevotellaceae</taxon>
        <taxon>Hallella</taxon>
    </lineage>
</organism>
<evidence type="ECO:0008006" key="3">
    <source>
        <dbReference type="Google" id="ProtNLM"/>
    </source>
</evidence>
<protein>
    <recommendedName>
        <fullName evidence="3">GxxExxY protein</fullName>
    </recommendedName>
</protein>
<dbReference type="STRING" id="688246.Premu_2615"/>
<reference evidence="2" key="1">
    <citation type="journal article" date="2011" name="Stand. Genomic Sci.">
        <title>Non-contiguous finished genome sequence of the opportunistic oral pathogen Prevotella multisaccharivorax type strain (PPPA20).</title>
        <authorList>
            <person name="Pati A."/>
            <person name="Gronow S."/>
            <person name="Lu M."/>
            <person name="Lapidus A."/>
            <person name="Nolan M."/>
            <person name="Lucas S."/>
            <person name="Hammon N."/>
            <person name="Deshpande S."/>
            <person name="Cheng J.F."/>
            <person name="Tapia R."/>
            <person name="Han C."/>
            <person name="Goodwin L."/>
            <person name="Pitluck S."/>
            <person name="Liolios K."/>
            <person name="Pagani I."/>
            <person name="Mavromatis K."/>
            <person name="Mikhailova N."/>
            <person name="Huntemann M."/>
            <person name="Chen A."/>
            <person name="Palaniappan K."/>
            <person name="Land M."/>
            <person name="Hauser L."/>
            <person name="Detter J.C."/>
            <person name="Brambilla E.M."/>
            <person name="Rohde M."/>
            <person name="Goker M."/>
            <person name="Woyke T."/>
            <person name="Bristow J."/>
            <person name="Eisen J.A."/>
            <person name="Markowitz V."/>
            <person name="Hugenholtz P."/>
            <person name="Kyrpides N.C."/>
            <person name="Klenk H.P."/>
            <person name="Ivanova N."/>
        </authorList>
    </citation>
    <scope>NUCLEOTIDE SEQUENCE [LARGE SCALE GENOMIC DNA]</scope>
    <source>
        <strain evidence="2">DSM 17128</strain>
    </source>
</reference>
<dbReference type="Gene3D" id="3.90.320.10">
    <property type="match status" value="1"/>
</dbReference>
<dbReference type="EMBL" id="GL945017">
    <property type="protein sequence ID" value="EGN57969.1"/>
    <property type="molecule type" value="Genomic_DNA"/>
</dbReference>
<evidence type="ECO:0000313" key="1">
    <source>
        <dbReference type="EMBL" id="EGN57969.1"/>
    </source>
</evidence>
<dbReference type="RefSeq" id="WP_007575877.1">
    <property type="nucleotide sequence ID" value="NZ_BPTS01000002.1"/>
</dbReference>
<accession>F8NBK7</accession>
<dbReference type="HOGENOM" id="CLU_134960_0_1_10"/>
<gene>
    <name evidence="1" type="ORF">Premu_2615</name>
</gene>
<dbReference type="InterPro" id="IPR026350">
    <property type="entry name" value="GxxExxY"/>
</dbReference>
<sequence>MNMDSANVELLIKKIIQCIYNVRGVLPPGFLEKIYKNALYIELKEQGMPVETEVPINVVYKNHIVGSYKADMIVNKNIIIELKATQHLTLDNEVQLVNYLTALNIENGLLVNFGSDKIEIKRKYKTYRKL</sequence>
<name>F8NBK7_9BACT</name>
<dbReference type="eggNOG" id="COG0614">
    <property type="taxonomic scope" value="Bacteria"/>
</dbReference>
<dbReference type="AlphaFoldDB" id="F8NBK7"/>
<dbReference type="InterPro" id="IPR011604">
    <property type="entry name" value="PDDEXK-like_dom_sf"/>
</dbReference>